<protein>
    <recommendedName>
        <fullName evidence="1">Aminoglycoside phosphotransferase domain-containing protein</fullName>
    </recommendedName>
</protein>
<proteinExistence type="predicted"/>
<feature type="domain" description="Aminoglycoside phosphotransferase" evidence="1">
    <location>
        <begin position="56"/>
        <end position="224"/>
    </location>
</feature>
<dbReference type="PANTHER" id="PTHR21310">
    <property type="entry name" value="AMINOGLYCOSIDE PHOSPHOTRANSFERASE-RELATED-RELATED"/>
    <property type="match status" value="1"/>
</dbReference>
<dbReference type="InterPro" id="IPR002575">
    <property type="entry name" value="Aminoglycoside_PTrfase"/>
</dbReference>
<dbReference type="PANTHER" id="PTHR21310:SF15">
    <property type="entry name" value="AMINOGLYCOSIDE PHOSPHOTRANSFERASE DOMAIN-CONTAINING PROTEIN"/>
    <property type="match status" value="1"/>
</dbReference>
<accession>A0A8A3P5F1</accession>
<dbReference type="Proteomes" id="UP000672032">
    <property type="component" value="Chromosome 1"/>
</dbReference>
<name>A0A8A3P5F1_9HELO</name>
<sequence length="279" mass="32115">MVERDPYDSNRNWTTDVNAVLECLHNRQEITAISCMSSGCDTWVGVLSYSCYSEDRVLKITTFGDVRKEVSIMERVRGLIPVPIVYEHGESIGLQYILMEMIQNSVMLSDFNGQIKPSVMSQMKKYISLMRSLPPPPGNKGDYIEHYLHVFYANSPYDGPENLVESIVLGSTGEKVSVPKLEHSKLVLSHCDLWPENVMVSMDGTTVTSIIDWQLAGYYPDFYEHFKYRFVAIMEKQETALAEWIDMFSTPETALLKKYENMTYDGVKRRWARHRAEHP</sequence>
<dbReference type="Gene3D" id="3.90.1200.10">
    <property type="match status" value="1"/>
</dbReference>
<dbReference type="SUPFAM" id="SSF56112">
    <property type="entry name" value="Protein kinase-like (PK-like)"/>
    <property type="match status" value="1"/>
</dbReference>
<dbReference type="InterPro" id="IPR051678">
    <property type="entry name" value="AGP_Transferase"/>
</dbReference>
<dbReference type="Pfam" id="PF01636">
    <property type="entry name" value="APH"/>
    <property type="match status" value="1"/>
</dbReference>
<dbReference type="EMBL" id="CP063405">
    <property type="protein sequence ID" value="QSZ30311.1"/>
    <property type="molecule type" value="Genomic_DNA"/>
</dbReference>
<gene>
    <name evidence="2" type="ORF">DSL72_004833</name>
</gene>
<dbReference type="AlphaFoldDB" id="A0A8A3P5F1"/>
<reference evidence="2" key="1">
    <citation type="submission" date="2020-10" db="EMBL/GenBank/DDBJ databases">
        <title>Genome Sequence of Monilinia vaccinii-corymbosi Sheds Light on Mummy Berry Disease Infection of Blueberry and Mating Type.</title>
        <authorList>
            <person name="Yow A.G."/>
            <person name="Zhang Y."/>
            <person name="Bansal K."/>
            <person name="Eacker S.M."/>
            <person name="Sullivan S."/>
            <person name="Liachko I."/>
            <person name="Cubeta M.A."/>
            <person name="Rollins J.A."/>
            <person name="Ashrafi H."/>
        </authorList>
    </citation>
    <scope>NUCLEOTIDE SEQUENCE</scope>
    <source>
        <strain evidence="2">RL-1</strain>
    </source>
</reference>
<evidence type="ECO:0000313" key="2">
    <source>
        <dbReference type="EMBL" id="QSZ30311.1"/>
    </source>
</evidence>
<evidence type="ECO:0000313" key="3">
    <source>
        <dbReference type="Proteomes" id="UP000672032"/>
    </source>
</evidence>
<dbReference type="OrthoDB" id="2906425at2759"/>
<organism evidence="2 3">
    <name type="scientific">Monilinia vaccinii-corymbosi</name>
    <dbReference type="NCBI Taxonomy" id="61207"/>
    <lineage>
        <taxon>Eukaryota</taxon>
        <taxon>Fungi</taxon>
        <taxon>Dikarya</taxon>
        <taxon>Ascomycota</taxon>
        <taxon>Pezizomycotina</taxon>
        <taxon>Leotiomycetes</taxon>
        <taxon>Helotiales</taxon>
        <taxon>Sclerotiniaceae</taxon>
        <taxon>Monilinia</taxon>
    </lineage>
</organism>
<dbReference type="InterPro" id="IPR011009">
    <property type="entry name" value="Kinase-like_dom_sf"/>
</dbReference>
<evidence type="ECO:0000259" key="1">
    <source>
        <dbReference type="Pfam" id="PF01636"/>
    </source>
</evidence>
<keyword evidence="3" id="KW-1185">Reference proteome</keyword>